<keyword evidence="2" id="KW-0732">Signal</keyword>
<dbReference type="AlphaFoldDB" id="A0AAN2BL59"/>
<reference evidence="3 4" key="1">
    <citation type="journal article" date="2022" name="IScience">
        <title>An ultrasensitive nanofiber-based assay for enzymatic hydrolysis and deep-sea microbial degradation of cellulose.</title>
        <authorList>
            <person name="Tsudome M."/>
            <person name="Tachioka M."/>
            <person name="Miyazaki M."/>
            <person name="Uchimura K."/>
            <person name="Tsuda M."/>
            <person name="Takaki Y."/>
            <person name="Deguchi S."/>
        </authorList>
    </citation>
    <scope>NUCLEOTIDE SEQUENCE [LARGE SCALE GENOMIC DNA]</scope>
    <source>
        <strain evidence="3 4">GE09</strain>
    </source>
</reference>
<evidence type="ECO:0000256" key="2">
    <source>
        <dbReference type="SAM" id="SignalP"/>
    </source>
</evidence>
<evidence type="ECO:0000313" key="3">
    <source>
        <dbReference type="EMBL" id="BCD98670.1"/>
    </source>
</evidence>
<dbReference type="Pfam" id="PF02321">
    <property type="entry name" value="OEP"/>
    <property type="match status" value="2"/>
</dbReference>
<evidence type="ECO:0000313" key="4">
    <source>
        <dbReference type="Proteomes" id="UP001320119"/>
    </source>
</evidence>
<dbReference type="PANTHER" id="PTHR30203:SF24">
    <property type="entry name" value="BLR4935 PROTEIN"/>
    <property type="match status" value="1"/>
</dbReference>
<dbReference type="PANTHER" id="PTHR30203">
    <property type="entry name" value="OUTER MEMBRANE CATION EFFLUX PROTEIN"/>
    <property type="match status" value="1"/>
</dbReference>
<sequence length="423" mass="46638">MRINPLNRCRAICLSAIVLVAGISASPSYASTDPALTLKDAIAQTLERNPQLYQYTLATEIFEARKQTHSLRPAIELELEVENFAGSGDTQGFDGAETTLQLSSVIELGSKRKARMSLVDARINKNHWEQQAATLDVLGQLTQVFIEGLSTQANIDLANNSLNLSRSLFKAVQTRARQGATPEAEVMRAQAAVIRAELQLAALTSKLQRQKILLARFWGETSPEFSHLNGNLFESGKSESFDQLYARIKTSPSLQVFASDARIKDAEVTLARASGRSDITWRAGVRRFEDTGDSALTAGLSMPLFASKRNRGEVKAALAERNATEYAKQDSLLRLHAKLFEAWSLRNQNMDAVMKMEDTAIPALEKAFQLTKKAYENGRYRYQDLVAAQEELLATKQALIDAATNVQISQVLIEQLTGASISE</sequence>
<dbReference type="InterPro" id="IPR003423">
    <property type="entry name" value="OMP_efflux"/>
</dbReference>
<dbReference type="Proteomes" id="UP001320119">
    <property type="component" value="Chromosome"/>
</dbReference>
<accession>A0AAN2BL59</accession>
<dbReference type="InterPro" id="IPR010131">
    <property type="entry name" value="MdtP/NodT-like"/>
</dbReference>
<dbReference type="EMBL" id="AP023086">
    <property type="protein sequence ID" value="BCD98670.1"/>
    <property type="molecule type" value="Genomic_DNA"/>
</dbReference>
<dbReference type="KEGG" id="marq:MARGE09_P2871"/>
<organism evidence="3 4">
    <name type="scientific">Marinagarivorans cellulosilyticus</name>
    <dbReference type="NCBI Taxonomy" id="2721545"/>
    <lineage>
        <taxon>Bacteria</taxon>
        <taxon>Pseudomonadati</taxon>
        <taxon>Pseudomonadota</taxon>
        <taxon>Gammaproteobacteria</taxon>
        <taxon>Cellvibrionales</taxon>
        <taxon>Cellvibrionaceae</taxon>
        <taxon>Marinagarivorans</taxon>
    </lineage>
</organism>
<name>A0AAN2BL59_9GAMM</name>
<keyword evidence="4" id="KW-1185">Reference proteome</keyword>
<gene>
    <name evidence="3" type="ORF">MARGE09_P2871</name>
</gene>
<dbReference type="SUPFAM" id="SSF56954">
    <property type="entry name" value="Outer membrane efflux proteins (OEP)"/>
    <property type="match status" value="1"/>
</dbReference>
<comment type="similarity">
    <text evidence="1">Belongs to the outer membrane factor (OMF) (TC 1.B.17) family.</text>
</comment>
<proteinExistence type="inferred from homology"/>
<feature type="signal peptide" evidence="2">
    <location>
        <begin position="1"/>
        <end position="30"/>
    </location>
</feature>
<evidence type="ECO:0000256" key="1">
    <source>
        <dbReference type="ARBA" id="ARBA00007613"/>
    </source>
</evidence>
<feature type="chain" id="PRO_5043028877" evidence="2">
    <location>
        <begin position="31"/>
        <end position="423"/>
    </location>
</feature>
<protein>
    <submittedName>
        <fullName evidence="3">Outer membrane protein, cobalt-zinc-cadmium efflux system</fullName>
    </submittedName>
</protein>
<dbReference type="Gene3D" id="1.20.1600.10">
    <property type="entry name" value="Outer membrane efflux proteins (OEP)"/>
    <property type="match status" value="1"/>
</dbReference>
<dbReference type="RefSeq" id="WP_068436103.1">
    <property type="nucleotide sequence ID" value="NZ_AP023086.1"/>
</dbReference>
<dbReference type="GO" id="GO:0015562">
    <property type="term" value="F:efflux transmembrane transporter activity"/>
    <property type="evidence" value="ECO:0007669"/>
    <property type="project" value="InterPro"/>
</dbReference>